<evidence type="ECO:0000313" key="2">
    <source>
        <dbReference type="Proteomes" id="UP000661006"/>
    </source>
</evidence>
<comment type="caution">
    <text evidence="1">The sequence shown here is derived from an EMBL/GenBank/DDBJ whole genome shotgun (WGS) entry which is preliminary data.</text>
</comment>
<proteinExistence type="predicted"/>
<dbReference type="RefSeq" id="WP_061931235.1">
    <property type="nucleotide sequence ID" value="NZ_JABCQN010000002.1"/>
</dbReference>
<accession>A0A9Q2FJ80</accession>
<sequence length="682" mass="73624">MLADTLTRSLVDVLERPDLRVVAAGLMPELDISLQQPFQLGENLTAGQESPAGRACLKLGEPCLRNPALAPTFLRQAVELFRLLHAGADARLASFAAARVAALFHGLDTNASCPLPTELAICAGDVPRSEILLDIWNSLKLLLPEAPEFTLQDANRLQPILVRLWPVMAPAETLMSSGGDSRLAVDPETGLNRYSCSHRPRPWAVSFGSSTASSLSERGFGGAEAARCAMMNALLSKQDPDLVQETMVKNARAGIGGHYGLPEDAVLLSASGTDCELAVLALVAAGTTRPVSSILLAPDETGSGVPLAACGRHFAADSACATLVGKGELIEGFPADTRLIGVTIRHSDGTSRAIEEINAECLELARQEVKAGRHVLMHRLDQSKTGLAAPDMNTIEILRRELGEHFSVVVDACQARLSPSRVFEWVESGLMVMVTGSKFFTGPPFCGAILLPEKLRNRLRSLSLPVGLKDYAHRDEWPEGSDENALSTGHNIGLALRWHAALAEMDALFTLPDDTIRYRLESFMAQAVDIVDRCPSLTMLPMGQPVDDGRWDAVPTILSFLVDDPLVPERPLALEDARKLHRWLNADLSPWVREGEPALLCVLGQPVPVPHPLLDGPAGALRLCAGARLVSGEPSHAGLDESQRLQRECADARRVIAKLELILKHWNVLLDANPVPRYAPFS</sequence>
<name>A0A9Q2FJ80_GLUJA</name>
<dbReference type="InterPro" id="IPR015424">
    <property type="entry name" value="PyrdxlP-dep_Trfase"/>
</dbReference>
<dbReference type="EMBL" id="JABCQN010000002">
    <property type="protein sequence ID" value="MBF0870008.1"/>
    <property type="molecule type" value="Genomic_DNA"/>
</dbReference>
<protein>
    <submittedName>
        <fullName evidence="1">Uncharacterized protein</fullName>
    </submittedName>
</protein>
<gene>
    <name evidence="1" type="ORF">HKD32_03925</name>
</gene>
<dbReference type="AlphaFoldDB" id="A0A9Q2FJ80"/>
<organism evidence="1 2">
    <name type="scientific">Gluconobacter japonicus</name>
    <dbReference type="NCBI Taxonomy" id="376620"/>
    <lineage>
        <taxon>Bacteria</taxon>
        <taxon>Pseudomonadati</taxon>
        <taxon>Pseudomonadota</taxon>
        <taxon>Alphaproteobacteria</taxon>
        <taxon>Acetobacterales</taxon>
        <taxon>Acetobacteraceae</taxon>
        <taxon>Gluconobacter</taxon>
    </lineage>
</organism>
<reference evidence="1" key="1">
    <citation type="submission" date="2020-04" db="EMBL/GenBank/DDBJ databases">
        <authorList>
            <person name="Sombolestani A."/>
        </authorList>
    </citation>
    <scope>NUCLEOTIDE SEQUENCE</scope>
    <source>
        <strain evidence="1">R71697</strain>
    </source>
</reference>
<dbReference type="GeneID" id="81473831"/>
<reference evidence="1" key="2">
    <citation type="submission" date="2020-11" db="EMBL/GenBank/DDBJ databases">
        <title>Description of novel Gluconobacter species.</title>
        <authorList>
            <person name="Cleenwerck I."/>
            <person name="Cnockaert M."/>
            <person name="Borremans W."/>
            <person name="Wieme A.D."/>
            <person name="De Vuyst L."/>
            <person name="Vandamme P."/>
        </authorList>
    </citation>
    <scope>NUCLEOTIDE SEQUENCE</scope>
    <source>
        <strain evidence="1">R71697</strain>
    </source>
</reference>
<dbReference type="SUPFAM" id="SSF53383">
    <property type="entry name" value="PLP-dependent transferases"/>
    <property type="match status" value="1"/>
</dbReference>
<dbReference type="Proteomes" id="UP000661006">
    <property type="component" value="Unassembled WGS sequence"/>
</dbReference>
<evidence type="ECO:0000313" key="1">
    <source>
        <dbReference type="EMBL" id="MBF0870008.1"/>
    </source>
</evidence>